<proteinExistence type="predicted"/>
<dbReference type="EMBL" id="GL379866">
    <property type="protein sequence ID" value="EGT58169.1"/>
    <property type="molecule type" value="Genomic_DNA"/>
</dbReference>
<organism evidence="3">
    <name type="scientific">Caenorhabditis brenneri</name>
    <name type="common">Nematode worm</name>
    <dbReference type="NCBI Taxonomy" id="135651"/>
    <lineage>
        <taxon>Eukaryota</taxon>
        <taxon>Metazoa</taxon>
        <taxon>Ecdysozoa</taxon>
        <taxon>Nematoda</taxon>
        <taxon>Chromadorea</taxon>
        <taxon>Rhabditida</taxon>
        <taxon>Rhabditina</taxon>
        <taxon>Rhabditomorpha</taxon>
        <taxon>Rhabditoidea</taxon>
        <taxon>Rhabditidae</taxon>
        <taxon>Peloderinae</taxon>
        <taxon>Caenorhabditis</taxon>
    </lineage>
</organism>
<evidence type="ECO:0000313" key="2">
    <source>
        <dbReference type="EMBL" id="EGT58169.1"/>
    </source>
</evidence>
<feature type="compositionally biased region" description="Basic and acidic residues" evidence="1">
    <location>
        <begin position="34"/>
        <end position="51"/>
    </location>
</feature>
<protein>
    <submittedName>
        <fullName evidence="2">Uncharacterized protein</fullName>
    </submittedName>
</protein>
<dbReference type="HOGENOM" id="CLU_1705807_0_0_1"/>
<evidence type="ECO:0000256" key="1">
    <source>
        <dbReference type="SAM" id="MobiDB-lite"/>
    </source>
</evidence>
<dbReference type="InParanoid" id="G0ND62"/>
<feature type="compositionally biased region" description="Acidic residues" evidence="1">
    <location>
        <begin position="129"/>
        <end position="144"/>
    </location>
</feature>
<keyword evidence="3" id="KW-1185">Reference proteome</keyword>
<feature type="compositionally biased region" description="Basic and acidic residues" evidence="1">
    <location>
        <begin position="145"/>
        <end position="154"/>
    </location>
</feature>
<evidence type="ECO:0000313" key="3">
    <source>
        <dbReference type="Proteomes" id="UP000008068"/>
    </source>
</evidence>
<feature type="region of interest" description="Disordered" evidence="1">
    <location>
        <begin position="128"/>
        <end position="154"/>
    </location>
</feature>
<feature type="region of interest" description="Disordered" evidence="1">
    <location>
        <begin position="1"/>
        <end position="110"/>
    </location>
</feature>
<reference evidence="3" key="1">
    <citation type="submission" date="2011-07" db="EMBL/GenBank/DDBJ databases">
        <authorList>
            <consortium name="Caenorhabditis brenneri Sequencing and Analysis Consortium"/>
            <person name="Wilson R.K."/>
        </authorList>
    </citation>
    <scope>NUCLEOTIDE SEQUENCE [LARGE SCALE GENOMIC DNA]</scope>
    <source>
        <strain evidence="3">PB2801</strain>
    </source>
</reference>
<gene>
    <name evidence="2" type="ORF">CAEBREN_24711</name>
</gene>
<accession>G0ND62</accession>
<name>G0ND62_CAEBE</name>
<feature type="compositionally biased region" description="Basic and acidic residues" evidence="1">
    <location>
        <begin position="70"/>
        <end position="83"/>
    </location>
</feature>
<feature type="compositionally biased region" description="Basic and acidic residues" evidence="1">
    <location>
        <begin position="1"/>
        <end position="26"/>
    </location>
</feature>
<dbReference type="Proteomes" id="UP000008068">
    <property type="component" value="Unassembled WGS sequence"/>
</dbReference>
<dbReference type="AlphaFoldDB" id="G0ND62"/>
<sequence length="154" mass="17589">MKEPEVNKEMDKNEKKEKDQKGKEEPESTSVETVLKEEKDCLKVAEGEKYSIGEQQESPKNDVSIPMKEVIARKDSVEKKEGDGPTSSSAASRSSGQVRRKRKHSPIDVYSVKPNAEGKYIFPWRMIEPDSDESSVEEEDDGVDEEHAYNYRDY</sequence>